<feature type="domain" description="Ubiquitin-like" evidence="1">
    <location>
        <begin position="1"/>
        <end position="76"/>
    </location>
</feature>
<evidence type="ECO:0000313" key="3">
    <source>
        <dbReference type="EnsemblPlants" id="KEH18448"/>
    </source>
</evidence>
<dbReference type="PANTHER" id="PTHR10621:SF38">
    <property type="entry name" value="UBIQUITIN DOMAIN-CONTAINING PROTEIN 7SL RNA1-RELATED"/>
    <property type="match status" value="1"/>
</dbReference>
<dbReference type="SMART" id="SM00213">
    <property type="entry name" value="UBQ"/>
    <property type="match status" value="1"/>
</dbReference>
<reference evidence="2 4" key="1">
    <citation type="journal article" date="2011" name="Nature">
        <title>The Medicago genome provides insight into the evolution of rhizobial symbioses.</title>
        <authorList>
            <person name="Young N.D."/>
            <person name="Debelle F."/>
            <person name="Oldroyd G.E."/>
            <person name="Geurts R."/>
            <person name="Cannon S.B."/>
            <person name="Udvardi M.K."/>
            <person name="Benedito V.A."/>
            <person name="Mayer K.F."/>
            <person name="Gouzy J."/>
            <person name="Schoof H."/>
            <person name="Van de Peer Y."/>
            <person name="Proost S."/>
            <person name="Cook D.R."/>
            <person name="Meyers B.C."/>
            <person name="Spannagl M."/>
            <person name="Cheung F."/>
            <person name="De Mita S."/>
            <person name="Krishnakumar V."/>
            <person name="Gundlach H."/>
            <person name="Zhou S."/>
            <person name="Mudge J."/>
            <person name="Bharti A.K."/>
            <person name="Murray J.D."/>
            <person name="Naoumkina M.A."/>
            <person name="Rosen B."/>
            <person name="Silverstein K.A."/>
            <person name="Tang H."/>
            <person name="Rombauts S."/>
            <person name="Zhao P.X."/>
            <person name="Zhou P."/>
            <person name="Barbe V."/>
            <person name="Bardou P."/>
            <person name="Bechner M."/>
            <person name="Bellec A."/>
            <person name="Berger A."/>
            <person name="Berges H."/>
            <person name="Bidwell S."/>
            <person name="Bisseling T."/>
            <person name="Choisne N."/>
            <person name="Couloux A."/>
            <person name="Denny R."/>
            <person name="Deshpande S."/>
            <person name="Dai X."/>
            <person name="Doyle J.J."/>
            <person name="Dudez A.M."/>
            <person name="Farmer A.D."/>
            <person name="Fouteau S."/>
            <person name="Franken C."/>
            <person name="Gibelin C."/>
            <person name="Gish J."/>
            <person name="Goldstein S."/>
            <person name="Gonzalez A.J."/>
            <person name="Green P.J."/>
            <person name="Hallab A."/>
            <person name="Hartog M."/>
            <person name="Hua A."/>
            <person name="Humphray S.J."/>
            <person name="Jeong D.H."/>
            <person name="Jing Y."/>
            <person name="Jocker A."/>
            <person name="Kenton S.M."/>
            <person name="Kim D.J."/>
            <person name="Klee K."/>
            <person name="Lai H."/>
            <person name="Lang C."/>
            <person name="Lin S."/>
            <person name="Macmil S.L."/>
            <person name="Magdelenat G."/>
            <person name="Matthews L."/>
            <person name="McCorrison J."/>
            <person name="Monaghan E.L."/>
            <person name="Mun J.H."/>
            <person name="Najar F.Z."/>
            <person name="Nicholson C."/>
            <person name="Noirot C."/>
            <person name="O'Bleness M."/>
            <person name="Paule C.R."/>
            <person name="Poulain J."/>
            <person name="Prion F."/>
            <person name="Qin B."/>
            <person name="Qu C."/>
            <person name="Retzel E.F."/>
            <person name="Riddle C."/>
            <person name="Sallet E."/>
            <person name="Samain S."/>
            <person name="Samson N."/>
            <person name="Sanders I."/>
            <person name="Saurat O."/>
            <person name="Scarpelli C."/>
            <person name="Schiex T."/>
            <person name="Segurens B."/>
            <person name="Severin A.J."/>
            <person name="Sherrier D.J."/>
            <person name="Shi R."/>
            <person name="Sims S."/>
            <person name="Singer S.R."/>
            <person name="Sinharoy S."/>
            <person name="Sterck L."/>
            <person name="Viollet A."/>
            <person name="Wang B.B."/>
            <person name="Wang K."/>
            <person name="Wang M."/>
            <person name="Wang X."/>
            <person name="Warfsmann J."/>
            <person name="Weissenbach J."/>
            <person name="White D.D."/>
            <person name="White J.D."/>
            <person name="Wiley G.B."/>
            <person name="Wincker P."/>
            <person name="Xing Y."/>
            <person name="Yang L."/>
            <person name="Yao Z."/>
            <person name="Ying F."/>
            <person name="Zhai J."/>
            <person name="Zhou L."/>
            <person name="Zuber A."/>
            <person name="Denarie J."/>
            <person name="Dixon R.A."/>
            <person name="May G.D."/>
            <person name="Schwartz D.C."/>
            <person name="Rogers J."/>
            <person name="Quetier F."/>
            <person name="Town C.D."/>
            <person name="Roe B.A."/>
        </authorList>
    </citation>
    <scope>NUCLEOTIDE SEQUENCE [LARGE SCALE GENOMIC DNA]</scope>
    <source>
        <strain evidence="2">A17</strain>
        <strain evidence="3 4">cv. Jemalong A17</strain>
    </source>
</reference>
<dbReference type="InterPro" id="IPR000626">
    <property type="entry name" value="Ubiquitin-like_dom"/>
</dbReference>
<gene>
    <name evidence="2" type="ordered locus">MTR_8g019530</name>
</gene>
<dbReference type="Pfam" id="PF00240">
    <property type="entry name" value="ubiquitin"/>
    <property type="match status" value="1"/>
</dbReference>
<dbReference type="GO" id="GO:0043130">
    <property type="term" value="F:ubiquitin binding"/>
    <property type="evidence" value="ECO:0000318"/>
    <property type="project" value="GO_Central"/>
</dbReference>
<dbReference type="PROSITE" id="PS50053">
    <property type="entry name" value="UBIQUITIN_2"/>
    <property type="match status" value="1"/>
</dbReference>
<name>A0A072TNQ2_MEDTR</name>
<evidence type="ECO:0000313" key="2">
    <source>
        <dbReference type="EMBL" id="KEH18448.1"/>
    </source>
</evidence>
<dbReference type="InterPro" id="IPR029071">
    <property type="entry name" value="Ubiquitin-like_domsf"/>
</dbReference>
<dbReference type="GO" id="GO:0005654">
    <property type="term" value="C:nucleoplasm"/>
    <property type="evidence" value="ECO:0000318"/>
    <property type="project" value="GO_Central"/>
</dbReference>
<dbReference type="Proteomes" id="UP000002051">
    <property type="component" value="Chromosome 8"/>
</dbReference>
<dbReference type="EnsemblPlants" id="KEH18448">
    <property type="protein sequence ID" value="KEH18448"/>
    <property type="gene ID" value="MTR_8g019530"/>
</dbReference>
<dbReference type="AlphaFoldDB" id="A0A072TNQ2"/>
<reference evidence="3" key="3">
    <citation type="submission" date="2015-04" db="UniProtKB">
        <authorList>
            <consortium name="EnsemblPlants"/>
        </authorList>
    </citation>
    <scope>IDENTIFICATION</scope>
    <source>
        <strain evidence="3">cv. Jemalong A17</strain>
    </source>
</reference>
<dbReference type="STRING" id="3880.A0A072TNQ2"/>
<dbReference type="GO" id="GO:0043161">
    <property type="term" value="P:proteasome-mediated ubiquitin-dependent protein catabolic process"/>
    <property type="evidence" value="ECO:0000318"/>
    <property type="project" value="GO_Central"/>
</dbReference>
<evidence type="ECO:0000313" key="4">
    <source>
        <dbReference type="Proteomes" id="UP000002051"/>
    </source>
</evidence>
<proteinExistence type="predicted"/>
<evidence type="ECO:0000259" key="1">
    <source>
        <dbReference type="PROSITE" id="PS50053"/>
    </source>
</evidence>
<dbReference type="GO" id="GO:0031593">
    <property type="term" value="F:polyubiquitin modification-dependent protein binding"/>
    <property type="evidence" value="ECO:0000318"/>
    <property type="project" value="GO_Central"/>
</dbReference>
<sequence length="279" mass="31661">MDVTFVVHRGTTFSMEVGFFDTILEIKEKVEKYQRIPVSNQTLIFNDQILQDNDDIWKCAIFQNSRIHLIETVTNSDHHSSPTNHAAMIRGRNDTEVSEFFGPTIDVTRQAMQAMTESHATIQAAPLQATMIRGRNGTGVSGFFGATIGVIRQAMTESHATIRAAPLQVDTETATNIGNVSTGDVYDDILTVMGRFDQANPPIFEGHYNPNGAERWMQEIENVLRGISCPEDHKVYMAALMLTGEAEQWWSHVRKRLERRGVEITWGLFRYEFLVKYYP</sequence>
<keyword evidence="4" id="KW-1185">Reference proteome</keyword>
<dbReference type="FunFam" id="3.10.20.90:FF:000341">
    <property type="entry name" value="Ubiquitin-like superfamily protein"/>
    <property type="match status" value="1"/>
</dbReference>
<dbReference type="CDD" id="cd17039">
    <property type="entry name" value="Ubl_ubiquitin_like"/>
    <property type="match status" value="1"/>
</dbReference>
<accession>A0A072TNQ2</accession>
<dbReference type="PANTHER" id="PTHR10621">
    <property type="entry name" value="UV EXCISION REPAIR PROTEIN RAD23"/>
    <property type="match status" value="1"/>
</dbReference>
<protein>
    <submittedName>
        <fullName evidence="2">Ubiquitin family protein</fullName>
    </submittedName>
</protein>
<dbReference type="Gene3D" id="3.10.20.90">
    <property type="entry name" value="Phosphatidylinositol 3-kinase Catalytic Subunit, Chain A, domain 1"/>
    <property type="match status" value="1"/>
</dbReference>
<dbReference type="HOGENOM" id="CLU_998782_0_0_1"/>
<dbReference type="SUPFAM" id="SSF54236">
    <property type="entry name" value="Ubiquitin-like"/>
    <property type="match status" value="1"/>
</dbReference>
<organism evidence="2 4">
    <name type="scientific">Medicago truncatula</name>
    <name type="common">Barrel medic</name>
    <name type="synonym">Medicago tribuloides</name>
    <dbReference type="NCBI Taxonomy" id="3880"/>
    <lineage>
        <taxon>Eukaryota</taxon>
        <taxon>Viridiplantae</taxon>
        <taxon>Streptophyta</taxon>
        <taxon>Embryophyta</taxon>
        <taxon>Tracheophyta</taxon>
        <taxon>Spermatophyta</taxon>
        <taxon>Magnoliopsida</taxon>
        <taxon>eudicotyledons</taxon>
        <taxon>Gunneridae</taxon>
        <taxon>Pentapetalae</taxon>
        <taxon>rosids</taxon>
        <taxon>fabids</taxon>
        <taxon>Fabales</taxon>
        <taxon>Fabaceae</taxon>
        <taxon>Papilionoideae</taxon>
        <taxon>50 kb inversion clade</taxon>
        <taxon>NPAAA clade</taxon>
        <taxon>Hologalegina</taxon>
        <taxon>IRL clade</taxon>
        <taxon>Trifolieae</taxon>
        <taxon>Medicago</taxon>
    </lineage>
</organism>
<reference evidence="2 4" key="2">
    <citation type="journal article" date="2014" name="BMC Genomics">
        <title>An improved genome release (version Mt4.0) for the model legume Medicago truncatula.</title>
        <authorList>
            <person name="Tang H."/>
            <person name="Krishnakumar V."/>
            <person name="Bidwell S."/>
            <person name="Rosen B."/>
            <person name="Chan A."/>
            <person name="Zhou S."/>
            <person name="Gentzbittel L."/>
            <person name="Childs K.L."/>
            <person name="Yandell M."/>
            <person name="Gundlach H."/>
            <person name="Mayer K.F."/>
            <person name="Schwartz D.C."/>
            <person name="Town C.D."/>
        </authorList>
    </citation>
    <scope>GENOME REANNOTATION</scope>
    <source>
        <strain evidence="2">A17</strain>
        <strain evidence="3 4">cv. Jemalong A17</strain>
    </source>
</reference>
<dbReference type="EMBL" id="CM001224">
    <property type="protein sequence ID" value="KEH18448.1"/>
    <property type="molecule type" value="Genomic_DNA"/>
</dbReference>
<dbReference type="GO" id="GO:0070628">
    <property type="term" value="F:proteasome binding"/>
    <property type="evidence" value="ECO:0000318"/>
    <property type="project" value="GO_Central"/>
</dbReference>
<dbReference type="GO" id="GO:0005829">
    <property type="term" value="C:cytosol"/>
    <property type="evidence" value="ECO:0000318"/>
    <property type="project" value="GO_Central"/>
</dbReference>